<dbReference type="InterPro" id="IPR022266">
    <property type="entry name" value="DtrJ-like"/>
</dbReference>
<dbReference type="EMBL" id="FOGD01000007">
    <property type="protein sequence ID" value="SER36952.1"/>
    <property type="molecule type" value="Genomic_DNA"/>
</dbReference>
<evidence type="ECO:0008006" key="4">
    <source>
        <dbReference type="Google" id="ProtNLM"/>
    </source>
</evidence>
<gene>
    <name evidence="2" type="ORF">SAMN02982919_02266</name>
</gene>
<dbReference type="STRING" id="180197.SAMN02982919_02266"/>
<keyword evidence="1" id="KW-0812">Transmembrane</keyword>
<dbReference type="AlphaFoldDB" id="A0A1H9NM31"/>
<feature type="transmembrane region" description="Helical" evidence="1">
    <location>
        <begin position="112"/>
        <end position="135"/>
    </location>
</feature>
<name>A0A1H9NM31_9BURK</name>
<dbReference type="Pfam" id="PF14348">
    <property type="entry name" value="DtrJ-like"/>
    <property type="match status" value="1"/>
</dbReference>
<evidence type="ECO:0000256" key="1">
    <source>
        <dbReference type="SAM" id="Phobius"/>
    </source>
</evidence>
<keyword evidence="1" id="KW-1133">Transmembrane helix</keyword>
<feature type="transmembrane region" description="Helical" evidence="1">
    <location>
        <begin position="184"/>
        <end position="204"/>
    </location>
</feature>
<feature type="transmembrane region" description="Helical" evidence="1">
    <location>
        <begin position="155"/>
        <end position="177"/>
    </location>
</feature>
<feature type="transmembrane region" description="Helical" evidence="1">
    <location>
        <begin position="12"/>
        <end position="31"/>
    </location>
</feature>
<protein>
    <recommendedName>
        <fullName evidence="4">DUF4400 domain-containing protein</fullName>
    </recommendedName>
</protein>
<evidence type="ECO:0000313" key="3">
    <source>
        <dbReference type="Proteomes" id="UP000199766"/>
    </source>
</evidence>
<dbReference type="OrthoDB" id="8903070at2"/>
<organism evidence="2 3">
    <name type="scientific">Giesbergeria anulus</name>
    <dbReference type="NCBI Taxonomy" id="180197"/>
    <lineage>
        <taxon>Bacteria</taxon>
        <taxon>Pseudomonadati</taxon>
        <taxon>Pseudomonadota</taxon>
        <taxon>Betaproteobacteria</taxon>
        <taxon>Burkholderiales</taxon>
        <taxon>Comamonadaceae</taxon>
        <taxon>Giesbergeria</taxon>
    </lineage>
</organism>
<accession>A0A1H9NM31</accession>
<proteinExistence type="predicted"/>
<dbReference type="RefSeq" id="WP_091457599.1">
    <property type="nucleotide sequence ID" value="NZ_FOGD01000007.1"/>
</dbReference>
<keyword evidence="3" id="KW-1185">Reference proteome</keyword>
<dbReference type="Proteomes" id="UP000199766">
    <property type="component" value="Unassembled WGS sequence"/>
</dbReference>
<evidence type="ECO:0000313" key="2">
    <source>
        <dbReference type="EMBL" id="SER36952.1"/>
    </source>
</evidence>
<sequence>MIEVKNQFVRHGLFWIWVLPFAIFLLVPAFVSREEMRIPSAEIALMKELGQDIQKINERADHVFTVVFSDAVKFSKKLFTSSAHLDDPSGIKRTAAATVKYHENLWHMVYRAVWRLAGLWPTFLALALAVAAPALVDGLVVRAKKVDVFESHNPVFFWGAGHSLVMVVGVFVLLPLLPYTISMPVLYGAVGVIAMALWVTAANLQTGS</sequence>
<reference evidence="2 3" key="1">
    <citation type="submission" date="2016-10" db="EMBL/GenBank/DDBJ databases">
        <authorList>
            <person name="de Groot N.N."/>
        </authorList>
    </citation>
    <scope>NUCLEOTIDE SEQUENCE [LARGE SCALE GENOMIC DNA]</scope>
    <source>
        <strain evidence="2 3">ATCC 35958</strain>
    </source>
</reference>
<keyword evidence="1" id="KW-0472">Membrane</keyword>